<feature type="binding site" evidence="10">
    <location>
        <position position="173"/>
    </location>
    <ligand>
        <name>ATP</name>
        <dbReference type="ChEBI" id="CHEBI:30616"/>
    </ligand>
</feature>
<comment type="similarity">
    <text evidence="10">Belongs to the tRNA nucleotidyltransferase/poly(A) polymerase family. Archaeal CCA-adding enzyme subfamily.</text>
</comment>
<dbReference type="InterPro" id="IPR043519">
    <property type="entry name" value="NT_sf"/>
</dbReference>
<dbReference type="EMBL" id="CP091871">
    <property type="protein sequence ID" value="WEU40729.1"/>
    <property type="molecule type" value="Genomic_DNA"/>
</dbReference>
<comment type="miscellaneous">
    <text evidence="10">A single active site specifically recognizes both ATP and CTP and is responsible for their addition.</text>
</comment>
<feature type="binding site" evidence="10">
    <location>
        <position position="61"/>
    </location>
    <ligand>
        <name>CTP</name>
        <dbReference type="ChEBI" id="CHEBI:37563"/>
    </ligand>
</feature>
<feature type="domain" description="tRNA nucleotidyltransferase substrate binding" evidence="12">
    <location>
        <begin position="159"/>
        <end position="272"/>
    </location>
</feature>
<dbReference type="HAMAP" id="MF_01264">
    <property type="entry name" value="CCA_arch"/>
    <property type="match status" value="1"/>
</dbReference>
<comment type="cofactor">
    <cofactor evidence="10">
        <name>Mg(2+)</name>
        <dbReference type="ChEBI" id="CHEBI:18420"/>
    </cofactor>
</comment>
<dbReference type="AlphaFoldDB" id="A0AAF0D325"/>
<comment type="function">
    <text evidence="10">Catalyzes the addition and repair of the essential 3'-terminal CCA sequence in tRNAs without using a nucleic acid template. Adds these three nucleotides in the order of C, C, and A to the tRNA nucleotide-73, using CTP and ATP as substrates and producing inorganic pyrophosphate. tRNA 3'-terminal CCA addition is required both for tRNA processing and repair. Also involved in tRNA surveillance by mediating tandem CCA addition to generate a CCACCA at the 3' terminus of unstable tRNAs. While stable tRNAs receive only 3'-terminal CCA, unstable tRNAs are marked with CCACCA and rapidly degraded.</text>
</comment>
<comment type="catalytic activity">
    <reaction evidence="10">
        <text>a tRNA with a 3' CCA end + 2 CTP + ATP = a tRNA with a 3' CCACCA end + 3 diphosphate</text>
        <dbReference type="Rhea" id="RHEA:76235"/>
        <dbReference type="Rhea" id="RHEA-COMP:10468"/>
        <dbReference type="Rhea" id="RHEA-COMP:18655"/>
        <dbReference type="ChEBI" id="CHEBI:30616"/>
        <dbReference type="ChEBI" id="CHEBI:33019"/>
        <dbReference type="ChEBI" id="CHEBI:37563"/>
        <dbReference type="ChEBI" id="CHEBI:83071"/>
        <dbReference type="ChEBI" id="CHEBI:195187"/>
    </reaction>
</comment>
<evidence type="ECO:0000256" key="2">
    <source>
        <dbReference type="ARBA" id="ARBA00022694"/>
    </source>
</evidence>
<evidence type="ECO:0000256" key="3">
    <source>
        <dbReference type="ARBA" id="ARBA00022695"/>
    </source>
</evidence>
<accession>A0AAF0D325</accession>
<feature type="binding site" evidence="10">
    <location>
        <position position="58"/>
    </location>
    <ligand>
        <name>CTP</name>
        <dbReference type="ChEBI" id="CHEBI:37563"/>
    </ligand>
</feature>
<dbReference type="InterPro" id="IPR002934">
    <property type="entry name" value="Polymerase_NTP_transf_dom"/>
</dbReference>
<evidence type="ECO:0000256" key="8">
    <source>
        <dbReference type="ARBA" id="ARBA00022842"/>
    </source>
</evidence>
<dbReference type="GO" id="GO:0000049">
    <property type="term" value="F:tRNA binding"/>
    <property type="evidence" value="ECO:0007669"/>
    <property type="project" value="UniProtKB-UniRule"/>
</dbReference>
<comment type="catalytic activity">
    <reaction evidence="10">
        <text>a tRNA precursor + 2 CTP + ATP = a tRNA with a 3' CCA end + 3 diphosphate</text>
        <dbReference type="Rhea" id="RHEA:14433"/>
        <dbReference type="Rhea" id="RHEA-COMP:10465"/>
        <dbReference type="Rhea" id="RHEA-COMP:10468"/>
        <dbReference type="ChEBI" id="CHEBI:30616"/>
        <dbReference type="ChEBI" id="CHEBI:33019"/>
        <dbReference type="ChEBI" id="CHEBI:37563"/>
        <dbReference type="ChEBI" id="CHEBI:74896"/>
        <dbReference type="ChEBI" id="CHEBI:83071"/>
        <dbReference type="EC" id="2.7.7.72"/>
    </reaction>
</comment>
<evidence type="ECO:0000259" key="12">
    <source>
        <dbReference type="Pfam" id="PF09249"/>
    </source>
</evidence>
<dbReference type="EC" id="2.7.7.72" evidence="10"/>
<dbReference type="InterPro" id="IPR006116">
    <property type="entry name" value="NT_2-5OAS_ClassI-CCAase"/>
</dbReference>
<dbReference type="GO" id="GO:0000287">
    <property type="term" value="F:magnesium ion binding"/>
    <property type="evidence" value="ECO:0007669"/>
    <property type="project" value="UniProtKB-UniRule"/>
</dbReference>
<feature type="domain" description="CCA-adding enzyme C-terminal" evidence="13">
    <location>
        <begin position="291"/>
        <end position="434"/>
    </location>
</feature>
<dbReference type="Gene3D" id="3.30.70.590">
    <property type="entry name" value="Poly(A) polymerase predicted RNA binding domain"/>
    <property type="match status" value="1"/>
</dbReference>
<evidence type="ECO:0000256" key="5">
    <source>
        <dbReference type="ARBA" id="ARBA00022741"/>
    </source>
</evidence>
<dbReference type="Gene3D" id="3.30.460.10">
    <property type="entry name" value="Beta Polymerase, domain 2"/>
    <property type="match status" value="1"/>
</dbReference>
<dbReference type="GO" id="GO:0001680">
    <property type="term" value="P:tRNA 3'-terminal CCA addition"/>
    <property type="evidence" value="ECO:0007669"/>
    <property type="project" value="UniProtKB-UniRule"/>
</dbReference>
<dbReference type="GO" id="GO:0005524">
    <property type="term" value="F:ATP binding"/>
    <property type="evidence" value="ECO:0007669"/>
    <property type="project" value="UniProtKB-UniRule"/>
</dbReference>
<keyword evidence="1 10" id="KW-0808">Transferase</keyword>
<feature type="binding site" evidence="10">
    <location>
        <position position="61"/>
    </location>
    <ligand>
        <name>ATP</name>
        <dbReference type="ChEBI" id="CHEBI:30616"/>
    </ligand>
</feature>
<feature type="binding site" evidence="10">
    <location>
        <position position="164"/>
    </location>
    <ligand>
        <name>CTP</name>
        <dbReference type="ChEBI" id="CHEBI:37563"/>
    </ligand>
</feature>
<sequence length="458" mass="53616">MNIEEESLNTLLAKIKERIKPSRELTAKVDGLVNEVKTLICKIVEENNIPVEITLTGSYAKGTWLPQKLEVDVFLMYNSKKDIANRGVTDLEYFKKIFEHWEDRHAQHPYISGVYKGLSIDIVPAVKIRDSTEKVTAVDRSPLHTKYVLSKVNDEMKGEIRLLKSFLIAQKLYGAEIKTKGFSGYLCELLIIYYKKFLNLLKHCLSWREGEIIILEDVKPEDVKKQFTDPLIVIDPVDYNRNVASPVGKETLQKFIKTVREFLEKPSERFFFPVEVTPLKPEEVKNRVKNMFFIITKIPKIPVDNLWGQLHRSLNGIKKFLELNGFEVEAAYVWSNEKNESVFIFKMRKFLRDETEKKLGPPVNTIGEREFREKYESNKRVKAFYIEDGRWVALIRREDYDLKNFLKNKFKNKLEMISLGKNLRSVFQASFEILFEDEILAKYVENKDFAKFLTELLS</sequence>
<feature type="domain" description="Polymerase nucleotidyl transferase" evidence="11">
    <location>
        <begin position="42"/>
        <end position="143"/>
    </location>
</feature>
<dbReference type="PANTHER" id="PTHR39643:SF1">
    <property type="entry name" value="CCA-ADDING ENZYME"/>
    <property type="match status" value="1"/>
</dbReference>
<evidence type="ECO:0000256" key="10">
    <source>
        <dbReference type="HAMAP-Rule" id="MF_01264"/>
    </source>
</evidence>
<keyword evidence="3 10" id="KW-0548">Nucleotidyltransferase</keyword>
<gene>
    <name evidence="10 14" type="primary">cca</name>
    <name evidence="14" type="ORF">OdinLCB4_002040</name>
</gene>
<dbReference type="KEGG" id="oyw:OdinLCB4_002040"/>
<reference evidence="14" key="2">
    <citation type="journal article" date="2022" name="Nat. Microbiol.">
        <title>A closed Candidatus Odinarchaeum chromosome exposes Asgard archaeal viruses.</title>
        <authorList>
            <person name="Tamarit D."/>
            <person name="Caceres E.F."/>
            <person name="Krupovic M."/>
            <person name="Nijland R."/>
            <person name="Eme L."/>
            <person name="Robinson N.P."/>
            <person name="Ettema T.J.G."/>
        </authorList>
    </citation>
    <scope>NUCLEOTIDE SEQUENCE</scope>
    <source>
        <strain evidence="14">LCB_4</strain>
    </source>
</reference>
<dbReference type="Gene3D" id="3.30.70.1550">
    <property type="entry name" value="Archaeal tRNA CCA-adding enzyme catalytic domain"/>
    <property type="match status" value="1"/>
</dbReference>
<feature type="binding site" evidence="10">
    <location>
        <position position="72"/>
    </location>
    <ligand>
        <name>Mg(2+)</name>
        <dbReference type="ChEBI" id="CHEBI:18420"/>
    </ligand>
</feature>
<dbReference type="Proteomes" id="UP000186851">
    <property type="component" value="Chromosome"/>
</dbReference>
<dbReference type="NCBIfam" id="TIGR03671">
    <property type="entry name" value="cca_archaeal"/>
    <property type="match status" value="1"/>
</dbReference>
<feature type="binding site" evidence="10">
    <location>
        <position position="121"/>
    </location>
    <ligand>
        <name>Mg(2+)</name>
        <dbReference type="ChEBI" id="CHEBI:18420"/>
    </ligand>
</feature>
<dbReference type="InterPro" id="IPR008229">
    <property type="entry name" value="CCA-adding_arc"/>
</dbReference>
<feature type="binding site" evidence="10">
    <location>
        <position position="144"/>
    </location>
    <ligand>
        <name>CTP</name>
        <dbReference type="ChEBI" id="CHEBI:37563"/>
    </ligand>
</feature>
<evidence type="ECO:0000259" key="11">
    <source>
        <dbReference type="Pfam" id="PF01909"/>
    </source>
</evidence>
<proteinExistence type="inferred from homology"/>
<keyword evidence="4 10" id="KW-0479">Metal-binding</keyword>
<evidence type="ECO:0000256" key="9">
    <source>
        <dbReference type="ARBA" id="ARBA00022884"/>
    </source>
</evidence>
<dbReference type="InterPro" id="IPR015329">
    <property type="entry name" value="tRNA_NucTransf2"/>
</dbReference>
<dbReference type="Gene3D" id="1.10.1410.30">
    <property type="entry name" value="CCA tRNA nucleotidyltransferase, domain 2"/>
    <property type="match status" value="1"/>
</dbReference>
<dbReference type="CDD" id="cd05400">
    <property type="entry name" value="NT_2-5OAS_ClassI-CCAase"/>
    <property type="match status" value="1"/>
</dbReference>
<keyword evidence="8 10" id="KW-0460">Magnesium</keyword>
<dbReference type="Pfam" id="PF01909">
    <property type="entry name" value="NTP_transf_2"/>
    <property type="match status" value="1"/>
</dbReference>
<evidence type="ECO:0000256" key="1">
    <source>
        <dbReference type="ARBA" id="ARBA00022679"/>
    </source>
</evidence>
<dbReference type="InterPro" id="IPR048833">
    <property type="entry name" value="CAA_C"/>
</dbReference>
<comment type="subunit">
    <text evidence="10">Homodimer.</text>
</comment>
<dbReference type="GO" id="GO:0004810">
    <property type="term" value="F:CCA tRNA nucleotidyltransferase activity"/>
    <property type="evidence" value="ECO:0007669"/>
    <property type="project" value="UniProtKB-UniRule"/>
</dbReference>
<name>A0AAF0D325_ODILC</name>
<feature type="binding site" evidence="10">
    <location>
        <position position="58"/>
    </location>
    <ligand>
        <name>ATP</name>
        <dbReference type="ChEBI" id="CHEBI:30616"/>
    </ligand>
</feature>
<feature type="binding site" evidence="10">
    <location>
        <position position="70"/>
    </location>
    <ligand>
        <name>Mg(2+)</name>
        <dbReference type="ChEBI" id="CHEBI:18420"/>
    </ligand>
</feature>
<evidence type="ECO:0000313" key="15">
    <source>
        <dbReference type="Proteomes" id="UP000186851"/>
    </source>
</evidence>
<dbReference type="InterPro" id="IPR011068">
    <property type="entry name" value="NuclTrfase_I-like_C"/>
</dbReference>
<dbReference type="Pfam" id="PF21133">
    <property type="entry name" value="CAA_C"/>
    <property type="match status" value="1"/>
</dbReference>
<dbReference type="SUPFAM" id="SSF55003">
    <property type="entry name" value="PAP/Archaeal CCA-adding enzyme, C-terminal domain"/>
    <property type="match status" value="1"/>
</dbReference>
<keyword evidence="6 10" id="KW-0692">RNA repair</keyword>
<dbReference type="SUPFAM" id="SSF81301">
    <property type="entry name" value="Nucleotidyltransferase"/>
    <property type="match status" value="1"/>
</dbReference>
<reference evidence="14" key="1">
    <citation type="journal article" date="2017" name="Nature">
        <title>Asgard archaea illuminate the origin of eukaryotic cellular complexity.</title>
        <authorList>
            <person name="Zaremba-Niedzwiedzka K."/>
            <person name="Caceres E.F."/>
            <person name="Saw J.H."/>
            <person name="Backstrom D."/>
            <person name="Juzokaite L."/>
            <person name="Vancaester E."/>
            <person name="Seitz K.W."/>
            <person name="Anantharaman K."/>
            <person name="Starnawski P."/>
            <person name="Kjeldsen K.U."/>
            <person name="Scott M.B."/>
            <person name="Nunoura T."/>
            <person name="Banfield J.F."/>
            <person name="Schramm A."/>
            <person name="Baker B.J."/>
            <person name="Spang A."/>
            <person name="Ettema T.J.G."/>
        </authorList>
    </citation>
    <scope>NUCLEOTIDE SEQUENCE</scope>
    <source>
        <strain evidence="14">LCB_4</strain>
    </source>
</reference>
<dbReference type="GO" id="GO:0042245">
    <property type="term" value="P:RNA repair"/>
    <property type="evidence" value="ECO:0007669"/>
    <property type="project" value="UniProtKB-KW"/>
</dbReference>
<feature type="binding site" evidence="10">
    <location>
        <position position="164"/>
    </location>
    <ligand>
        <name>ATP</name>
        <dbReference type="ChEBI" id="CHEBI:30616"/>
    </ligand>
</feature>
<evidence type="ECO:0000256" key="7">
    <source>
        <dbReference type="ARBA" id="ARBA00022840"/>
    </source>
</evidence>
<evidence type="ECO:0000256" key="4">
    <source>
        <dbReference type="ARBA" id="ARBA00022723"/>
    </source>
</evidence>
<dbReference type="SUPFAM" id="SSF81631">
    <property type="entry name" value="PAP/OAS1 substrate-binding domain"/>
    <property type="match status" value="1"/>
</dbReference>
<evidence type="ECO:0000256" key="6">
    <source>
        <dbReference type="ARBA" id="ARBA00022800"/>
    </source>
</evidence>
<keyword evidence="7 10" id="KW-0067">ATP-binding</keyword>
<dbReference type="PANTHER" id="PTHR39643">
    <property type="entry name" value="CCA-ADDING ENZYME"/>
    <property type="match status" value="1"/>
</dbReference>
<dbReference type="PROSITE" id="PS50152">
    <property type="entry name" value="25A_SYNTH_3"/>
    <property type="match status" value="1"/>
</dbReference>
<keyword evidence="2 10" id="KW-0819">tRNA processing</keyword>
<dbReference type="PIRSF" id="PIRSF005335">
    <property type="entry name" value="CCA_arch"/>
    <property type="match status" value="1"/>
</dbReference>
<protein>
    <recommendedName>
        <fullName evidence="10">CCA-adding enzyme</fullName>
        <ecNumber evidence="10">2.7.7.72</ecNumber>
    </recommendedName>
    <alternativeName>
        <fullName evidence="10">CCA tRNA nucleotidyltransferase</fullName>
    </alternativeName>
    <alternativeName>
        <fullName evidence="10">tRNA CCA-pyrophosphorylase</fullName>
    </alternativeName>
    <alternativeName>
        <fullName evidence="10">tRNA adenylyl-/cytidylyl- transferase</fullName>
    </alternativeName>
    <alternativeName>
        <fullName evidence="10">tRNA nucleotidyltransferase</fullName>
    </alternativeName>
    <alternativeName>
        <fullName evidence="10">tRNA-NT</fullName>
    </alternativeName>
</protein>
<feature type="binding site" evidence="10">
    <location>
        <position position="144"/>
    </location>
    <ligand>
        <name>ATP</name>
        <dbReference type="ChEBI" id="CHEBI:30616"/>
    </ligand>
</feature>
<keyword evidence="5 10" id="KW-0547">Nucleotide-binding</keyword>
<feature type="binding site" evidence="10">
    <location>
        <position position="173"/>
    </location>
    <ligand>
        <name>CTP</name>
        <dbReference type="ChEBI" id="CHEBI:37563"/>
    </ligand>
</feature>
<keyword evidence="9 10" id="KW-0694">RNA-binding</keyword>
<organism evidence="14 15">
    <name type="scientific">Odinarchaeota yellowstonii (strain LCB_4)</name>
    <dbReference type="NCBI Taxonomy" id="1841599"/>
    <lineage>
        <taxon>Archaea</taxon>
        <taxon>Promethearchaeati</taxon>
        <taxon>Candidatus Odinarchaeota</taxon>
        <taxon>Candidatus Odinarchaeia</taxon>
        <taxon>Candidatus Odinarchaeales</taxon>
        <taxon>Candidatus Odinarchaeaceae</taxon>
        <taxon>Candidatus Odinarchaeum</taxon>
    </lineage>
</organism>
<dbReference type="Pfam" id="PF09249">
    <property type="entry name" value="tRNA_NucTransf2"/>
    <property type="match status" value="1"/>
</dbReference>
<evidence type="ECO:0000259" key="13">
    <source>
        <dbReference type="Pfam" id="PF21133"/>
    </source>
</evidence>
<dbReference type="InterPro" id="IPR042090">
    <property type="entry name" value="CCA_tRNA_nucleotrans_2"/>
</dbReference>
<evidence type="ECO:0000313" key="14">
    <source>
        <dbReference type="EMBL" id="WEU40729.1"/>
    </source>
</evidence>